<dbReference type="EMBL" id="SRLO01000003">
    <property type="protein sequence ID" value="TNN88930.1"/>
    <property type="molecule type" value="Genomic_DNA"/>
</dbReference>
<feature type="region of interest" description="Disordered" evidence="1">
    <location>
        <begin position="62"/>
        <end position="99"/>
    </location>
</feature>
<sequence>MASSSSSISSSATEGAGLWTESKESWDNMAAKSFLWCCCCSFSPLLFVSIFRLQRKAEEHTSVLARGTGGRSISEARGSKSSSSRPTHSPTTRGRTAEL</sequence>
<organism evidence="3 4">
    <name type="scientific">Liparis tanakae</name>
    <name type="common">Tanaka's snailfish</name>
    <dbReference type="NCBI Taxonomy" id="230148"/>
    <lineage>
        <taxon>Eukaryota</taxon>
        <taxon>Metazoa</taxon>
        <taxon>Chordata</taxon>
        <taxon>Craniata</taxon>
        <taxon>Vertebrata</taxon>
        <taxon>Euteleostomi</taxon>
        <taxon>Actinopterygii</taxon>
        <taxon>Neopterygii</taxon>
        <taxon>Teleostei</taxon>
        <taxon>Neoteleostei</taxon>
        <taxon>Acanthomorphata</taxon>
        <taxon>Eupercaria</taxon>
        <taxon>Perciformes</taxon>
        <taxon>Cottioidei</taxon>
        <taxon>Cottales</taxon>
        <taxon>Liparidae</taxon>
        <taxon>Liparis</taxon>
    </lineage>
</organism>
<evidence type="ECO:0000313" key="4">
    <source>
        <dbReference type="Proteomes" id="UP000314294"/>
    </source>
</evidence>
<evidence type="ECO:0000256" key="1">
    <source>
        <dbReference type="SAM" id="MobiDB-lite"/>
    </source>
</evidence>
<keyword evidence="2" id="KW-0472">Membrane</keyword>
<evidence type="ECO:0000313" key="3">
    <source>
        <dbReference type="EMBL" id="TNN88930.1"/>
    </source>
</evidence>
<keyword evidence="2" id="KW-1133">Transmembrane helix</keyword>
<evidence type="ECO:0000256" key="2">
    <source>
        <dbReference type="SAM" id="Phobius"/>
    </source>
</evidence>
<name>A0A4Z2JFI4_9TELE</name>
<comment type="caution">
    <text evidence="3">The sequence shown here is derived from an EMBL/GenBank/DDBJ whole genome shotgun (WGS) entry which is preliminary data.</text>
</comment>
<dbReference type="Proteomes" id="UP000314294">
    <property type="component" value="Unassembled WGS sequence"/>
</dbReference>
<feature type="compositionally biased region" description="Low complexity" evidence="1">
    <location>
        <begin position="71"/>
        <end position="99"/>
    </location>
</feature>
<keyword evidence="4" id="KW-1185">Reference proteome</keyword>
<proteinExistence type="predicted"/>
<dbReference type="AlphaFoldDB" id="A0A4Z2JFI4"/>
<accession>A0A4Z2JFI4</accession>
<keyword evidence="2" id="KW-0812">Transmembrane</keyword>
<gene>
    <name evidence="3" type="ORF">EYF80_000808</name>
</gene>
<feature type="transmembrane region" description="Helical" evidence="2">
    <location>
        <begin position="33"/>
        <end position="51"/>
    </location>
</feature>
<reference evidence="3 4" key="1">
    <citation type="submission" date="2019-03" db="EMBL/GenBank/DDBJ databases">
        <title>First draft genome of Liparis tanakae, snailfish: a comprehensive survey of snailfish specific genes.</title>
        <authorList>
            <person name="Kim W."/>
            <person name="Song I."/>
            <person name="Jeong J.-H."/>
            <person name="Kim D."/>
            <person name="Kim S."/>
            <person name="Ryu S."/>
            <person name="Song J.Y."/>
            <person name="Lee S.K."/>
        </authorList>
    </citation>
    <scope>NUCLEOTIDE SEQUENCE [LARGE SCALE GENOMIC DNA]</scope>
    <source>
        <tissue evidence="3">Muscle</tissue>
    </source>
</reference>
<protein>
    <submittedName>
        <fullName evidence="3">Uncharacterized protein</fullName>
    </submittedName>
</protein>